<dbReference type="Pfam" id="PF04438">
    <property type="entry name" value="zf-HIT"/>
    <property type="match status" value="1"/>
</dbReference>
<dbReference type="PANTHER" id="PTHR21561">
    <property type="entry name" value="INO80 COMPLEX SUBUNIT B"/>
    <property type="match status" value="1"/>
</dbReference>
<accession>E0VHV0</accession>
<dbReference type="OMA" id="MPCGVIG"/>
<name>E0VHV0_PEDHC</name>
<dbReference type="InParanoid" id="E0VHV0"/>
<evidence type="ECO:0000313" key="5">
    <source>
        <dbReference type="Proteomes" id="UP000009046"/>
    </source>
</evidence>
<dbReference type="PANTHER" id="PTHR21561:SF12">
    <property type="entry name" value="INO80 COMPLEX SUBUNIT B"/>
    <property type="match status" value="1"/>
</dbReference>
<dbReference type="InterPro" id="IPR007529">
    <property type="entry name" value="Znf_HIT"/>
</dbReference>
<dbReference type="KEGG" id="phu:Phum_PHUM216230"/>
<feature type="compositionally biased region" description="Basic and acidic residues" evidence="1">
    <location>
        <begin position="169"/>
        <end position="184"/>
    </location>
</feature>
<evidence type="ECO:0000313" key="3">
    <source>
        <dbReference type="EMBL" id="EEB12956.1"/>
    </source>
</evidence>
<dbReference type="FunCoup" id="E0VHV0">
    <property type="interactions" value="121"/>
</dbReference>
<dbReference type="EMBL" id="DS235172">
    <property type="protein sequence ID" value="EEB12956.1"/>
    <property type="molecule type" value="Genomic_DNA"/>
</dbReference>
<reference evidence="3" key="1">
    <citation type="submission" date="2007-04" db="EMBL/GenBank/DDBJ databases">
        <title>Annotation of Pediculus humanus corporis strain USDA.</title>
        <authorList>
            <person name="Kirkness E."/>
            <person name="Hannick L."/>
            <person name="Hass B."/>
            <person name="Bruggner R."/>
            <person name="Lawson D."/>
            <person name="Bidwell S."/>
            <person name="Joardar V."/>
            <person name="Caler E."/>
            <person name="Walenz B."/>
            <person name="Inman J."/>
            <person name="Schobel S."/>
            <person name="Galinsky K."/>
            <person name="Amedeo P."/>
            <person name="Strausberg R."/>
        </authorList>
    </citation>
    <scope>NUCLEOTIDE SEQUENCE</scope>
    <source>
        <strain evidence="3">USDA</strain>
    </source>
</reference>
<protein>
    <submittedName>
        <fullName evidence="3 4">Zinc finger protein HIT domain-containing protein, putative</fullName>
    </submittedName>
</protein>
<keyword evidence="5" id="KW-1185">Reference proteome</keyword>
<dbReference type="InterPro" id="IPR006880">
    <property type="entry name" value="INO80B_C"/>
</dbReference>
<evidence type="ECO:0000259" key="2">
    <source>
        <dbReference type="SMART" id="SM01406"/>
    </source>
</evidence>
<evidence type="ECO:0000313" key="4">
    <source>
        <dbReference type="EnsemblMetazoa" id="PHUM216230-PA"/>
    </source>
</evidence>
<dbReference type="AlphaFoldDB" id="E0VHV0"/>
<dbReference type="RefSeq" id="XP_002425694.1">
    <property type="nucleotide sequence ID" value="XM_002425649.1"/>
</dbReference>
<dbReference type="SMART" id="SM01406">
    <property type="entry name" value="PAPA-1"/>
    <property type="match status" value="1"/>
</dbReference>
<dbReference type="Proteomes" id="UP000009046">
    <property type="component" value="Unassembled WGS sequence"/>
</dbReference>
<dbReference type="STRING" id="121224.E0VHV0"/>
<reference evidence="3" key="2">
    <citation type="submission" date="2007-04" db="EMBL/GenBank/DDBJ databases">
        <title>The genome of the human body louse.</title>
        <authorList>
            <consortium name="The Human Body Louse Genome Consortium"/>
            <person name="Kirkness E."/>
            <person name="Walenz B."/>
            <person name="Hass B."/>
            <person name="Bruggner R."/>
            <person name="Strausberg R."/>
        </authorList>
    </citation>
    <scope>NUCLEOTIDE SEQUENCE</scope>
    <source>
        <strain evidence="3">USDA</strain>
    </source>
</reference>
<reference evidence="4" key="3">
    <citation type="submission" date="2020-05" db="UniProtKB">
        <authorList>
            <consortium name="EnsemblMetazoa"/>
        </authorList>
    </citation>
    <scope>IDENTIFICATION</scope>
    <source>
        <strain evidence="4">USDA</strain>
    </source>
</reference>
<dbReference type="HOGENOM" id="CLU_070409_2_1_1"/>
<dbReference type="GeneID" id="8237500"/>
<dbReference type="EMBL" id="AAZO01002485">
    <property type="status" value="NOT_ANNOTATED_CDS"/>
    <property type="molecule type" value="Genomic_DNA"/>
</dbReference>
<dbReference type="eggNOG" id="ENOG502QUQX">
    <property type="taxonomic scope" value="Eukaryota"/>
</dbReference>
<gene>
    <name evidence="4" type="primary">8237500</name>
    <name evidence="3" type="ORF">Phum_PHUM216230</name>
</gene>
<proteinExistence type="predicted"/>
<dbReference type="OrthoDB" id="2021186at2759"/>
<dbReference type="InterPro" id="IPR029523">
    <property type="entry name" value="INO80B/Ies2"/>
</dbReference>
<dbReference type="GO" id="GO:0006338">
    <property type="term" value="P:chromatin remodeling"/>
    <property type="evidence" value="ECO:0007669"/>
    <property type="project" value="InterPro"/>
</dbReference>
<organism>
    <name type="scientific">Pediculus humanus subsp. corporis</name>
    <name type="common">Body louse</name>
    <dbReference type="NCBI Taxonomy" id="121224"/>
    <lineage>
        <taxon>Eukaryota</taxon>
        <taxon>Metazoa</taxon>
        <taxon>Ecdysozoa</taxon>
        <taxon>Arthropoda</taxon>
        <taxon>Hexapoda</taxon>
        <taxon>Insecta</taxon>
        <taxon>Pterygota</taxon>
        <taxon>Neoptera</taxon>
        <taxon>Paraneoptera</taxon>
        <taxon>Psocodea</taxon>
        <taxon>Troctomorpha</taxon>
        <taxon>Phthiraptera</taxon>
        <taxon>Anoplura</taxon>
        <taxon>Pediculidae</taxon>
        <taxon>Pediculus</taxon>
    </lineage>
</organism>
<feature type="region of interest" description="Disordered" evidence="1">
    <location>
        <begin position="161"/>
        <end position="184"/>
    </location>
</feature>
<dbReference type="GO" id="GO:0031011">
    <property type="term" value="C:Ino80 complex"/>
    <property type="evidence" value="ECO:0007669"/>
    <property type="project" value="InterPro"/>
</dbReference>
<feature type="compositionally biased region" description="Basic and acidic residues" evidence="1">
    <location>
        <begin position="81"/>
        <end position="94"/>
    </location>
</feature>
<feature type="region of interest" description="Disordered" evidence="1">
    <location>
        <begin position="58"/>
        <end position="97"/>
    </location>
</feature>
<dbReference type="VEuPathDB" id="VectorBase:PHUM216230"/>
<dbReference type="EnsemblMetazoa" id="PHUM216230-RA">
    <property type="protein sequence ID" value="PHUM216230-PA"/>
    <property type="gene ID" value="PHUM216230"/>
</dbReference>
<evidence type="ECO:0000256" key="1">
    <source>
        <dbReference type="SAM" id="MobiDB-lite"/>
    </source>
</evidence>
<dbReference type="CTD" id="8237500"/>
<sequence length="282" mass="32480">MYCYTYCHYLNLNDFIIIIFLGSDVAKPKVKEVSTSRKKPEVTQSPIQKYVDKIGQGLGLVSNAETTPPSSKSQKKKKNQRKDSETSSEEERWLDAIQSGKLDEVDEELKKIKPKDPKLMTARQRAMLERKTDKEPEEQLMSLPSGYKEVVMTAEAIQRKAIKSQKRKQMADEKREKDKKKTMERLLKKQDSKTIKSGAKKITRKSTPQIVYVNSQTETKIIVPNGYDFPLTYSKPREPPMRMKCSVDGCENDKRYSCSKTGFPLCSLNCYKTNLLRIQDML</sequence>
<dbReference type="CDD" id="cd23021">
    <property type="entry name" value="zf-HIT_IN80B"/>
    <property type="match status" value="1"/>
</dbReference>
<feature type="domain" description="INO80 complex subunit B-like conserved region" evidence="2">
    <location>
        <begin position="155"/>
        <end position="227"/>
    </location>
</feature>